<feature type="repeat" description="TPR" evidence="3">
    <location>
        <begin position="594"/>
        <end position="627"/>
    </location>
</feature>
<evidence type="ECO:0000256" key="3">
    <source>
        <dbReference type="PROSITE-ProRule" id="PRU00339"/>
    </source>
</evidence>
<feature type="signal peptide" evidence="4">
    <location>
        <begin position="1"/>
        <end position="19"/>
    </location>
</feature>
<dbReference type="InterPro" id="IPR038765">
    <property type="entry name" value="Papain-like_cys_pep_sf"/>
</dbReference>
<dbReference type="Gene3D" id="2.60.120.1130">
    <property type="match status" value="1"/>
</dbReference>
<dbReference type="STRING" id="413434.SAMN04488132_10612"/>
<dbReference type="InterPro" id="IPR002931">
    <property type="entry name" value="Transglutaminase-like"/>
</dbReference>
<keyword evidence="1" id="KW-0677">Repeat</keyword>
<dbReference type="AlphaFoldDB" id="A0A1T4PHC5"/>
<dbReference type="Gene3D" id="3.10.620.30">
    <property type="match status" value="1"/>
</dbReference>
<keyword evidence="2 3" id="KW-0802">TPR repeat</keyword>
<feature type="chain" id="PRO_5012346021" evidence="4">
    <location>
        <begin position="20"/>
        <end position="1252"/>
    </location>
</feature>
<dbReference type="InterPro" id="IPR011990">
    <property type="entry name" value="TPR-like_helical_dom_sf"/>
</dbReference>
<evidence type="ECO:0000313" key="6">
    <source>
        <dbReference type="EMBL" id="SJZ90912.1"/>
    </source>
</evidence>
<name>A0A1T4PHC5_9BACT</name>
<organism evidence="6 7">
    <name type="scientific">Sediminibacterium ginsengisoli</name>
    <dbReference type="NCBI Taxonomy" id="413434"/>
    <lineage>
        <taxon>Bacteria</taxon>
        <taxon>Pseudomonadati</taxon>
        <taxon>Bacteroidota</taxon>
        <taxon>Chitinophagia</taxon>
        <taxon>Chitinophagales</taxon>
        <taxon>Chitinophagaceae</taxon>
        <taxon>Sediminibacterium</taxon>
    </lineage>
</organism>
<dbReference type="InterPro" id="IPR024618">
    <property type="entry name" value="DUF3857"/>
</dbReference>
<gene>
    <name evidence="6" type="ORF">SAMN04488132_10612</name>
</gene>
<dbReference type="SUPFAM" id="SSF48452">
    <property type="entry name" value="TPR-like"/>
    <property type="match status" value="2"/>
</dbReference>
<evidence type="ECO:0000256" key="2">
    <source>
        <dbReference type="ARBA" id="ARBA00022803"/>
    </source>
</evidence>
<dbReference type="OrthoDB" id="98874at2"/>
<reference evidence="6 7" key="1">
    <citation type="submission" date="2017-02" db="EMBL/GenBank/DDBJ databases">
        <authorList>
            <person name="Peterson S.W."/>
        </authorList>
    </citation>
    <scope>NUCLEOTIDE SEQUENCE [LARGE SCALE GENOMIC DNA]</scope>
    <source>
        <strain evidence="6 7">DSM 22335</strain>
    </source>
</reference>
<dbReference type="InterPro" id="IPR051685">
    <property type="entry name" value="Ycf3/AcsC/BcsC/TPR_MFPF"/>
</dbReference>
<dbReference type="Proteomes" id="UP000190888">
    <property type="component" value="Unassembled WGS sequence"/>
</dbReference>
<dbReference type="SMART" id="SM00028">
    <property type="entry name" value="TPR"/>
    <property type="match status" value="3"/>
</dbReference>
<dbReference type="SMART" id="SM00460">
    <property type="entry name" value="TGc"/>
    <property type="match status" value="1"/>
</dbReference>
<evidence type="ECO:0000256" key="4">
    <source>
        <dbReference type="SAM" id="SignalP"/>
    </source>
</evidence>
<dbReference type="Gene3D" id="1.25.40.10">
    <property type="entry name" value="Tetratricopeptide repeat domain"/>
    <property type="match status" value="2"/>
</dbReference>
<evidence type="ECO:0000259" key="5">
    <source>
        <dbReference type="SMART" id="SM00460"/>
    </source>
</evidence>
<dbReference type="Gene3D" id="2.60.40.3140">
    <property type="match status" value="1"/>
</dbReference>
<dbReference type="PANTHER" id="PTHR44943:SF4">
    <property type="entry name" value="TPR REPEAT-CONTAINING PROTEIN MJ0798"/>
    <property type="match status" value="1"/>
</dbReference>
<dbReference type="InterPro" id="IPR019734">
    <property type="entry name" value="TPR_rpt"/>
</dbReference>
<dbReference type="Pfam" id="PF01841">
    <property type="entry name" value="Transglut_core"/>
    <property type="match status" value="1"/>
</dbReference>
<evidence type="ECO:0000313" key="7">
    <source>
        <dbReference type="Proteomes" id="UP000190888"/>
    </source>
</evidence>
<proteinExistence type="predicted"/>
<dbReference type="PROSITE" id="PS50005">
    <property type="entry name" value="TPR"/>
    <property type="match status" value="2"/>
</dbReference>
<sequence>MKRSLVSCLLLLCCSALSAQDNYKQAWAALNRHDHTAAANLLGTAVKSGNFSPDLFITKIYLDEYTGRERFNTTFAADFYDKTENPYPYIYALWFSDALVGSYGKKTNPHQLLMIEKLINDQKAPGTLVASAHYQKGAHLLFSGRPDSAAIAYSKVGNLRNWQYAGPFENLSESGFYKNYGPLENPDSSAVFLSSTNAPVKWFTPAAEIKDGWTPVSFQFNKRTAVAYAQTFVTAGEDMDILLNAGVTGAIKVWLNDELLISEYKERITEMDAYTVAAHLKKGVNRVLVQLSYSNSQYPNFNIRLTDKQFRAIPGLNGSSQYKPYNKVTSPTAHQLLPQFAEAFFQQKIAADSANMVNYLLLASVYNRNKKTLEARHLTEKALERAPDNCLLRLKLIEILGKEDNRSQMLEEIEKIKKADPESLLAMELKIKDEIANEKLEDALVSIGKRAALYGEDQDVVSYRISILAKQNKYDELLKAAEEAYEKYPELPGLQFMMYTIKKEVYKDTKAAFGIYEKYFENNFNYEAVLKYAQLLEEQGQSEKNLAEKNKLIGMFPYDPSGYASVANYYHGIKDYEKAEPYIRKALALSPYNEYYWERLGDIKRDNKQPAEAIAAYNRSLQFSPNQYELINKVRLLQGKPETYKLFPQTDIDAVIRENGTEKPKSTDYGYYILRDEKNVIMHPGGATEVYALFMVKITSEKGIDRYKESSIGYGSSQELLIEKAELVKKSGTRIQGERNDNQVVFTNLEIGDVVVFKYRLQHYGSGRFARDYWDKFHFNGQVYTVVTSYNLLLPADQKVRYTFTNSNVQPVTKNVEDFKMYSWEVVKMEPLKEEPLMPVNVDVASVLHISTLASWQDIATWYADITSNRSEEEYEITALYRSLFPDTKNKQTQFKQAQTIYNYIEKNIRYSSVSFRQGAYVPQRASATLTTRLGDCKDLSNLFVTLCRMAGIECQLVLTDTRDNGATDMILPSLEFNHCIVKAKLDNKEYYIELTDNYLPFASVPNNLLHALILEIPPKKTDAAGSELKSLDAVHRTKDIVRKTIRIKPSENDLDISISALKYGALSANTRQDYVNLEEEKQLTEMERVIASSYKNNIKLLSLKFNDLGQLSDSVSYNYRYTVKNEIAEIGSMYTFRITYPDVVASLNNFTADTRTYRIEYLNYEDADEYQTIVHIDAPAGKKFVELPVNQELKYGKMSYSLTYKLQSPGKLTVTRNFRSDRNVIPASEYAAFKSFFEKIVKAEQKMIAYK</sequence>
<dbReference type="Pfam" id="PF12969">
    <property type="entry name" value="DUF3857"/>
    <property type="match status" value="1"/>
</dbReference>
<keyword evidence="4" id="KW-0732">Signal</keyword>
<accession>A0A1T4PHC5</accession>
<dbReference type="EMBL" id="FUWH01000006">
    <property type="protein sequence ID" value="SJZ90912.1"/>
    <property type="molecule type" value="Genomic_DNA"/>
</dbReference>
<evidence type="ECO:0000256" key="1">
    <source>
        <dbReference type="ARBA" id="ARBA00022737"/>
    </source>
</evidence>
<feature type="domain" description="Transglutaminase-like" evidence="5">
    <location>
        <begin position="929"/>
        <end position="997"/>
    </location>
</feature>
<protein>
    <submittedName>
        <fullName evidence="6">TPR repeat-containing protein</fullName>
    </submittedName>
</protein>
<dbReference type="RefSeq" id="WP_078831596.1">
    <property type="nucleotide sequence ID" value="NZ_FUWH01000006.1"/>
</dbReference>
<dbReference type="PANTHER" id="PTHR44943">
    <property type="entry name" value="CELLULOSE SYNTHASE OPERON PROTEIN C"/>
    <property type="match status" value="1"/>
</dbReference>
<dbReference type="SUPFAM" id="SSF54001">
    <property type="entry name" value="Cysteine proteinases"/>
    <property type="match status" value="1"/>
</dbReference>
<feature type="repeat" description="TPR" evidence="3">
    <location>
        <begin position="560"/>
        <end position="593"/>
    </location>
</feature>
<keyword evidence="7" id="KW-1185">Reference proteome</keyword>